<feature type="domain" description="Tyrosine-protein phosphatase" evidence="1">
    <location>
        <begin position="142"/>
        <end position="349"/>
    </location>
</feature>
<dbReference type="SUPFAM" id="SSF52799">
    <property type="entry name" value="(Phosphotyrosine protein) phosphatases II"/>
    <property type="match status" value="1"/>
</dbReference>
<dbReference type="SMART" id="SM00404">
    <property type="entry name" value="PTPc_motif"/>
    <property type="match status" value="1"/>
</dbReference>
<dbReference type="InterPro" id="IPR000242">
    <property type="entry name" value="PTP_cat"/>
</dbReference>
<name>A0A2G5TLU1_9PELO</name>
<feature type="domain" description="Tyrosine specific protein phosphatases" evidence="2">
    <location>
        <begin position="265"/>
        <end position="340"/>
    </location>
</feature>
<evidence type="ECO:0000313" key="4">
    <source>
        <dbReference type="Proteomes" id="UP000230233"/>
    </source>
</evidence>
<dbReference type="InterPro" id="IPR052782">
    <property type="entry name" value="Oocyte-zygote_transition_reg"/>
</dbReference>
<dbReference type="InterPro" id="IPR000387">
    <property type="entry name" value="Tyr_Pase_dom"/>
</dbReference>
<dbReference type="STRING" id="1611254.A0A2G5TLU1"/>
<dbReference type="PROSITE" id="PS50055">
    <property type="entry name" value="TYR_PHOSPHATASE_PTP"/>
    <property type="match status" value="1"/>
</dbReference>
<dbReference type="OrthoDB" id="5843820at2759"/>
<keyword evidence="4" id="KW-1185">Reference proteome</keyword>
<proteinExistence type="predicted"/>
<dbReference type="AlphaFoldDB" id="A0A2G5TLU1"/>
<organism evidence="3 4">
    <name type="scientific">Caenorhabditis nigoni</name>
    <dbReference type="NCBI Taxonomy" id="1611254"/>
    <lineage>
        <taxon>Eukaryota</taxon>
        <taxon>Metazoa</taxon>
        <taxon>Ecdysozoa</taxon>
        <taxon>Nematoda</taxon>
        <taxon>Chromadorea</taxon>
        <taxon>Rhabditida</taxon>
        <taxon>Rhabditina</taxon>
        <taxon>Rhabditomorpha</taxon>
        <taxon>Rhabditoidea</taxon>
        <taxon>Rhabditidae</taxon>
        <taxon>Peloderinae</taxon>
        <taxon>Caenorhabditis</taxon>
    </lineage>
</organism>
<accession>A0A2G5TLU1</accession>
<dbReference type="Gene3D" id="3.90.190.10">
    <property type="entry name" value="Protein tyrosine phosphatase superfamily"/>
    <property type="match status" value="2"/>
</dbReference>
<dbReference type="EMBL" id="PDUG01000005">
    <property type="protein sequence ID" value="PIC28213.1"/>
    <property type="molecule type" value="Genomic_DNA"/>
</dbReference>
<sequence>MKRTYLQHVRNWNFQSDVRRLEGFVSIDCFGLKMSDYVANAPKSFPYNQRTNQLYLKVPLRSKMADTMQTNGRACLLGPGNNNRISTRSTRKKKTTMLSPKKFCDHILGKTTTKSFEAGIAELYKECYLESPTFLTYFKAPKEKNFSESVWLYDSTRVIVPEVEYYHASWVDGFKPNQYILAQAPKDADAAKDFFKILQHVKAEGLIIAETAEEFSTHISTKFEKGTGKKGGEKTSDDVSSTVIKENGLNLKAVKFNRADQMSAQDLVEMLEKARKYLGCPLKGPLVIVCKDGATKSGVVAFIDTESDRLAKNGRVKHTDTIKQIRLMRSNTFDSFEIYDLGINAIIELCNRNKKK</sequence>
<dbReference type="InterPro" id="IPR029021">
    <property type="entry name" value="Prot-tyrosine_phosphatase-like"/>
</dbReference>
<evidence type="ECO:0000313" key="3">
    <source>
        <dbReference type="EMBL" id="PIC28213.1"/>
    </source>
</evidence>
<comment type="caution">
    <text evidence="3">The sequence shown here is derived from an EMBL/GenBank/DDBJ whole genome shotgun (WGS) entry which is preliminary data.</text>
</comment>
<evidence type="ECO:0000259" key="1">
    <source>
        <dbReference type="PROSITE" id="PS50055"/>
    </source>
</evidence>
<protein>
    <recommendedName>
        <fullName evidence="5">Tyrosine-protein phosphatase domain-containing protein</fullName>
    </recommendedName>
</protein>
<reference evidence="4" key="1">
    <citation type="submission" date="2017-10" db="EMBL/GenBank/DDBJ databases">
        <title>Rapid genome shrinkage in a self-fertile nematode reveals novel sperm competition proteins.</title>
        <authorList>
            <person name="Yin D."/>
            <person name="Schwarz E.M."/>
            <person name="Thomas C.G."/>
            <person name="Felde R.L."/>
            <person name="Korf I.F."/>
            <person name="Cutter A.D."/>
            <person name="Schartner C.M."/>
            <person name="Ralston E.J."/>
            <person name="Meyer B.J."/>
            <person name="Haag E.S."/>
        </authorList>
    </citation>
    <scope>NUCLEOTIDE SEQUENCE [LARGE SCALE GENOMIC DNA]</scope>
    <source>
        <strain evidence="4">JU1422</strain>
    </source>
</reference>
<gene>
    <name evidence="3" type="primary">Cni-F55H12.5</name>
    <name evidence="3" type="synonym">Cnig_chr_V.g20206</name>
    <name evidence="3" type="ORF">B9Z55_020206</name>
</gene>
<dbReference type="Proteomes" id="UP000230233">
    <property type="component" value="Chromosome V"/>
</dbReference>
<dbReference type="SMART" id="SM00194">
    <property type="entry name" value="PTPc"/>
    <property type="match status" value="1"/>
</dbReference>
<evidence type="ECO:0000259" key="2">
    <source>
        <dbReference type="PROSITE" id="PS50056"/>
    </source>
</evidence>
<dbReference type="PANTHER" id="PTHR46163">
    <property type="entry name" value="TYROSINE-PROTEIN PHOSPHATASE-RELATED"/>
    <property type="match status" value="1"/>
</dbReference>
<dbReference type="PROSITE" id="PS50056">
    <property type="entry name" value="TYR_PHOSPHATASE_2"/>
    <property type="match status" value="1"/>
</dbReference>
<evidence type="ECO:0008006" key="5">
    <source>
        <dbReference type="Google" id="ProtNLM"/>
    </source>
</evidence>
<dbReference type="GO" id="GO:0004725">
    <property type="term" value="F:protein tyrosine phosphatase activity"/>
    <property type="evidence" value="ECO:0007669"/>
    <property type="project" value="InterPro"/>
</dbReference>
<dbReference type="InterPro" id="IPR003595">
    <property type="entry name" value="Tyr_Pase_cat"/>
</dbReference>
<dbReference type="PANTHER" id="PTHR46163:SF14">
    <property type="entry name" value="TYROSINE-PROTEIN PHOSPHATASE DOMAIN-CONTAINING PROTEIN"/>
    <property type="match status" value="1"/>
</dbReference>
<dbReference type="Pfam" id="PF00102">
    <property type="entry name" value="Y_phosphatase"/>
    <property type="match status" value="2"/>
</dbReference>